<keyword evidence="2 9" id="KW-0378">Hydrolase</keyword>
<comment type="catalytic activity">
    <reaction evidence="8">
        <text>ATP + H2O = ADP + phosphate + H(+)</text>
        <dbReference type="Rhea" id="RHEA:13065"/>
        <dbReference type="ChEBI" id="CHEBI:15377"/>
        <dbReference type="ChEBI" id="CHEBI:15378"/>
        <dbReference type="ChEBI" id="CHEBI:30616"/>
        <dbReference type="ChEBI" id="CHEBI:43474"/>
        <dbReference type="ChEBI" id="CHEBI:456216"/>
        <dbReference type="EC" id="5.6.2.4"/>
    </reaction>
</comment>
<dbReference type="Gene3D" id="3.40.50.300">
    <property type="entry name" value="P-loop containing nucleotide triphosphate hydrolases"/>
    <property type="match status" value="2"/>
</dbReference>
<dbReference type="SUPFAM" id="SSF143011">
    <property type="entry name" value="RelE-like"/>
    <property type="match status" value="1"/>
</dbReference>
<feature type="domain" description="UvrD-like helicase ATP-binding" evidence="10">
    <location>
        <begin position="236"/>
        <end position="536"/>
    </location>
</feature>
<evidence type="ECO:0000256" key="1">
    <source>
        <dbReference type="ARBA" id="ARBA00022741"/>
    </source>
</evidence>
<dbReference type="InterPro" id="IPR014017">
    <property type="entry name" value="DNA_helicase_UvrD-like_C"/>
</dbReference>
<accession>A0ABT7AB82</accession>
<evidence type="ECO:0000259" key="10">
    <source>
        <dbReference type="PROSITE" id="PS51198"/>
    </source>
</evidence>
<evidence type="ECO:0000256" key="5">
    <source>
        <dbReference type="ARBA" id="ARBA00023235"/>
    </source>
</evidence>
<dbReference type="GO" id="GO:0004527">
    <property type="term" value="F:exonuclease activity"/>
    <property type="evidence" value="ECO:0007669"/>
    <property type="project" value="UniProtKB-KW"/>
</dbReference>
<gene>
    <name evidence="11" type="ORF">QNA08_00015</name>
</gene>
<evidence type="ECO:0000256" key="3">
    <source>
        <dbReference type="ARBA" id="ARBA00022806"/>
    </source>
</evidence>
<evidence type="ECO:0000313" key="11">
    <source>
        <dbReference type="EMBL" id="MDJ1156635.1"/>
    </source>
</evidence>
<dbReference type="PANTHER" id="PTHR11070:SF45">
    <property type="entry name" value="DNA 3'-5' HELICASE"/>
    <property type="match status" value="1"/>
</dbReference>
<dbReference type="Pfam" id="PF13361">
    <property type="entry name" value="UvrD_C"/>
    <property type="match status" value="1"/>
</dbReference>
<evidence type="ECO:0000256" key="2">
    <source>
        <dbReference type="ARBA" id="ARBA00022801"/>
    </source>
</evidence>
<keyword evidence="3 9" id="KW-0347">Helicase</keyword>
<dbReference type="Gene3D" id="3.30.2310.20">
    <property type="entry name" value="RelE-like"/>
    <property type="match status" value="1"/>
</dbReference>
<organism evidence="11 12">
    <name type="scientific">Chelatococcus albus</name>
    <dbReference type="NCBI Taxonomy" id="3047466"/>
    <lineage>
        <taxon>Bacteria</taxon>
        <taxon>Pseudomonadati</taxon>
        <taxon>Pseudomonadota</taxon>
        <taxon>Alphaproteobacteria</taxon>
        <taxon>Hyphomicrobiales</taxon>
        <taxon>Chelatococcaceae</taxon>
        <taxon>Chelatococcus</taxon>
    </lineage>
</organism>
<comment type="catalytic activity">
    <reaction evidence="6">
        <text>Couples ATP hydrolysis with the unwinding of duplex DNA by translocating in the 3'-5' direction.</text>
        <dbReference type="EC" id="5.6.2.4"/>
    </reaction>
</comment>
<reference evidence="11 12" key="1">
    <citation type="submission" date="2023-05" db="EMBL/GenBank/DDBJ databases">
        <title>Chelatococcus sp. nov., a moderately thermophilic bacterium isolated from hot spring microbial mat.</title>
        <authorList>
            <person name="Hu C.-J."/>
            <person name="Li W.-J."/>
        </authorList>
    </citation>
    <scope>NUCLEOTIDE SEQUENCE [LARGE SCALE GENOMIC DNA]</scope>
    <source>
        <strain evidence="11 12">SYSU G07232</strain>
    </source>
</reference>
<sequence length="717" mass="79444">MEFRIADTFTDSLSRLTAQEQKAVKTTAFDLQLNPAAPGMKFHKIDRARDPNFWSVRVNADIRLIVHKSAASLLLVYVDHHDEAYKWAERRKIERHPTTGAMQLVEIRERIEEIASPRAQAEEPVAGPAPAPVKPKLFENLRKFELMAFGVPEEWIDDVRAADEDTLFDVITHLPQEAQEAILRLAVGERPEPPKVLPVEADPFTHPDAQRRFRVLTNVEELGRALDYPWEKWAVFLHPDQRALVERSFSGPARISGSAGTGKTIVALHRAVHLARQSPESRVLLTTYSTALANALRVRLSHLAGNEPAVAGRIIVEGIFDLARRLYTERFGTPSIAADDTIRAMLADAAQEEQPARFDTNFLLNEWTDVVDAWNLQSWEEYRDVARLGRKTRIGGRQREQLWDIFTGLRTALEARGLTTWPGVFARLTADLSDRGKRPFDFVVADEAQDLGVAPLRFLAALAGGRPDGLFLAGDLGQRIFQTPFSWKALGVDVRGRSHTLRINYRTSHQIRAQADRLLPLALADVDGLVESRRGTVSVFNGPPPVIKVVPNAELEMEAVAAWIGERLREGYQPHEIGVFVRADAQMERARKAVQIAKADYIELGEDAASAAGKVAISTMHQAKGLEFRGVAVMACDDGVLPLEERIEAVSDESDLEEVYNTERHLLYVACTRARDCLLITGVAPASEFLADLTVSTAEPAAGHGMASLRNAAGGAP</sequence>
<evidence type="ECO:0000256" key="7">
    <source>
        <dbReference type="ARBA" id="ARBA00034808"/>
    </source>
</evidence>
<dbReference type="InterPro" id="IPR035093">
    <property type="entry name" value="RelE/ParE_toxin_dom_sf"/>
</dbReference>
<keyword evidence="11" id="KW-0269">Exonuclease</keyword>
<keyword evidence="12" id="KW-1185">Reference proteome</keyword>
<evidence type="ECO:0000256" key="8">
    <source>
        <dbReference type="ARBA" id="ARBA00048988"/>
    </source>
</evidence>
<dbReference type="EMBL" id="JASJEV010000001">
    <property type="protein sequence ID" value="MDJ1156635.1"/>
    <property type="molecule type" value="Genomic_DNA"/>
</dbReference>
<dbReference type="PROSITE" id="PS51198">
    <property type="entry name" value="UVRD_HELICASE_ATP_BIND"/>
    <property type="match status" value="1"/>
</dbReference>
<keyword evidence="11" id="KW-0540">Nuclease</keyword>
<dbReference type="SUPFAM" id="SSF52540">
    <property type="entry name" value="P-loop containing nucleoside triphosphate hydrolases"/>
    <property type="match status" value="1"/>
</dbReference>
<keyword evidence="5" id="KW-0413">Isomerase</keyword>
<proteinExistence type="predicted"/>
<feature type="binding site" evidence="9">
    <location>
        <begin position="257"/>
        <end position="264"/>
    </location>
    <ligand>
        <name>ATP</name>
        <dbReference type="ChEBI" id="CHEBI:30616"/>
    </ligand>
</feature>
<dbReference type="RefSeq" id="WP_283738642.1">
    <property type="nucleotide sequence ID" value="NZ_JASJEV010000001.1"/>
</dbReference>
<keyword evidence="4 9" id="KW-0067">ATP-binding</keyword>
<dbReference type="PANTHER" id="PTHR11070">
    <property type="entry name" value="UVRD / RECB / PCRA DNA HELICASE FAMILY MEMBER"/>
    <property type="match status" value="1"/>
</dbReference>
<evidence type="ECO:0000256" key="6">
    <source>
        <dbReference type="ARBA" id="ARBA00034617"/>
    </source>
</evidence>
<dbReference type="InterPro" id="IPR027417">
    <property type="entry name" value="P-loop_NTPase"/>
</dbReference>
<evidence type="ECO:0000313" key="12">
    <source>
        <dbReference type="Proteomes" id="UP001321492"/>
    </source>
</evidence>
<dbReference type="EC" id="5.6.2.4" evidence="7"/>
<dbReference type="InterPro" id="IPR014016">
    <property type="entry name" value="UvrD-like_ATP-bd"/>
</dbReference>
<keyword evidence="1 9" id="KW-0547">Nucleotide-binding</keyword>
<evidence type="ECO:0000256" key="4">
    <source>
        <dbReference type="ARBA" id="ARBA00022840"/>
    </source>
</evidence>
<dbReference type="InterPro" id="IPR000212">
    <property type="entry name" value="DNA_helicase_UvrD/REP"/>
</dbReference>
<protein>
    <recommendedName>
        <fullName evidence="7">DNA 3'-5' helicase</fullName>
        <ecNumber evidence="7">5.6.2.4</ecNumber>
    </recommendedName>
</protein>
<name>A0ABT7AB82_9HYPH</name>
<evidence type="ECO:0000256" key="9">
    <source>
        <dbReference type="PROSITE-ProRule" id="PRU00560"/>
    </source>
</evidence>
<dbReference type="Pfam" id="PF00580">
    <property type="entry name" value="UvrD-helicase"/>
    <property type="match status" value="1"/>
</dbReference>
<dbReference type="Proteomes" id="UP001321492">
    <property type="component" value="Unassembled WGS sequence"/>
</dbReference>
<comment type="caution">
    <text evidence="11">The sequence shown here is derived from an EMBL/GenBank/DDBJ whole genome shotgun (WGS) entry which is preliminary data.</text>
</comment>